<gene>
    <name evidence="1" type="ORF">QTG54_006967</name>
</gene>
<feature type="non-terminal residue" evidence="1">
    <location>
        <position position="1"/>
    </location>
</feature>
<accession>A0AAD8YBI1</accession>
<dbReference type="EMBL" id="JATAAI010000011">
    <property type="protein sequence ID" value="KAK1742402.1"/>
    <property type="molecule type" value="Genomic_DNA"/>
</dbReference>
<sequence length="70" mass="7448">VTPSPTSRTTPVVRPEAYKLNTAGGATNNAGHEMSQRIFRKLSLCDEGLCGDSVSNTGCSSILAFKFDLE</sequence>
<proteinExistence type="predicted"/>
<comment type="caution">
    <text evidence="1">The sequence shown here is derived from an EMBL/GenBank/DDBJ whole genome shotgun (WGS) entry which is preliminary data.</text>
</comment>
<keyword evidence="2" id="KW-1185">Reference proteome</keyword>
<dbReference type="AlphaFoldDB" id="A0AAD8YBI1"/>
<evidence type="ECO:0000313" key="1">
    <source>
        <dbReference type="EMBL" id="KAK1742402.1"/>
    </source>
</evidence>
<evidence type="ECO:0000313" key="2">
    <source>
        <dbReference type="Proteomes" id="UP001224775"/>
    </source>
</evidence>
<organism evidence="1 2">
    <name type="scientific">Skeletonema marinoi</name>
    <dbReference type="NCBI Taxonomy" id="267567"/>
    <lineage>
        <taxon>Eukaryota</taxon>
        <taxon>Sar</taxon>
        <taxon>Stramenopiles</taxon>
        <taxon>Ochrophyta</taxon>
        <taxon>Bacillariophyta</taxon>
        <taxon>Coscinodiscophyceae</taxon>
        <taxon>Thalassiosirophycidae</taxon>
        <taxon>Thalassiosirales</taxon>
        <taxon>Skeletonemataceae</taxon>
        <taxon>Skeletonema</taxon>
        <taxon>Skeletonema marinoi-dohrnii complex</taxon>
    </lineage>
</organism>
<dbReference type="Proteomes" id="UP001224775">
    <property type="component" value="Unassembled WGS sequence"/>
</dbReference>
<protein>
    <submittedName>
        <fullName evidence="1">Uncharacterized protein</fullName>
    </submittedName>
</protein>
<reference evidence="1" key="1">
    <citation type="submission" date="2023-06" db="EMBL/GenBank/DDBJ databases">
        <title>Survivors Of The Sea: Transcriptome response of Skeletonema marinoi to long-term dormancy.</title>
        <authorList>
            <person name="Pinder M.I.M."/>
            <person name="Kourtchenko O."/>
            <person name="Robertson E.K."/>
            <person name="Larsson T."/>
            <person name="Maumus F."/>
            <person name="Osuna-Cruz C.M."/>
            <person name="Vancaester E."/>
            <person name="Stenow R."/>
            <person name="Vandepoele K."/>
            <person name="Ploug H."/>
            <person name="Bruchert V."/>
            <person name="Godhe A."/>
            <person name="Topel M."/>
        </authorList>
    </citation>
    <scope>NUCLEOTIDE SEQUENCE</scope>
    <source>
        <strain evidence="1">R05AC</strain>
    </source>
</reference>
<name>A0AAD8YBI1_9STRA</name>